<dbReference type="Gene3D" id="3.30.70.1230">
    <property type="entry name" value="Nucleotide cyclase"/>
    <property type="match status" value="1"/>
</dbReference>
<feature type="region of interest" description="Disordered" evidence="8">
    <location>
        <begin position="615"/>
        <end position="664"/>
    </location>
</feature>
<dbReference type="PROSITE" id="PS50125">
    <property type="entry name" value="GUANYLATE_CYCLASE_2"/>
    <property type="match status" value="1"/>
</dbReference>
<evidence type="ECO:0000256" key="2">
    <source>
        <dbReference type="ARBA" id="ARBA00022692"/>
    </source>
</evidence>
<keyword evidence="5 9" id="KW-0472">Membrane</keyword>
<proteinExistence type="inferred from homology"/>
<evidence type="ECO:0000259" key="11">
    <source>
        <dbReference type="PROSITE" id="PS50839"/>
    </source>
</evidence>
<feature type="region of interest" description="Disordered" evidence="8">
    <location>
        <begin position="48"/>
        <end position="72"/>
    </location>
</feature>
<evidence type="ECO:0000256" key="7">
    <source>
        <dbReference type="RuleBase" id="RU000405"/>
    </source>
</evidence>
<evidence type="ECO:0000256" key="4">
    <source>
        <dbReference type="ARBA" id="ARBA00022989"/>
    </source>
</evidence>
<dbReference type="InterPro" id="IPR018297">
    <property type="entry name" value="A/G_cyclase_CS"/>
</dbReference>
<reference evidence="12 13" key="1">
    <citation type="journal article" date="2021" name="Sci. Rep.">
        <title>Genome sequencing of the multicellular alga Astrephomene provides insights into convergent evolution of germ-soma differentiation.</title>
        <authorList>
            <person name="Yamashita S."/>
            <person name="Yamamoto K."/>
            <person name="Matsuzaki R."/>
            <person name="Suzuki S."/>
            <person name="Yamaguchi H."/>
            <person name="Hirooka S."/>
            <person name="Minakuchi Y."/>
            <person name="Miyagishima S."/>
            <person name="Kawachi M."/>
            <person name="Toyoda A."/>
            <person name="Nozaki H."/>
        </authorList>
    </citation>
    <scope>NUCLEOTIDE SEQUENCE [LARGE SCALE GENOMIC DNA]</scope>
    <source>
        <strain evidence="12 13">NIES-4017</strain>
    </source>
</reference>
<feature type="domain" description="Guanylate cyclase" evidence="10">
    <location>
        <begin position="439"/>
        <end position="572"/>
    </location>
</feature>
<dbReference type="GO" id="GO:0007168">
    <property type="term" value="P:receptor guanylyl cyclase signaling pathway"/>
    <property type="evidence" value="ECO:0007669"/>
    <property type="project" value="TreeGrafter"/>
</dbReference>
<dbReference type="GO" id="GO:0001653">
    <property type="term" value="F:peptide receptor activity"/>
    <property type="evidence" value="ECO:0007669"/>
    <property type="project" value="TreeGrafter"/>
</dbReference>
<dbReference type="GO" id="GO:0035556">
    <property type="term" value="P:intracellular signal transduction"/>
    <property type="evidence" value="ECO:0007669"/>
    <property type="project" value="InterPro"/>
</dbReference>
<evidence type="ECO:0000256" key="1">
    <source>
        <dbReference type="ARBA" id="ARBA00004370"/>
    </source>
</evidence>
<dbReference type="PANTHER" id="PTHR11920:SF335">
    <property type="entry name" value="GUANYLATE CYCLASE"/>
    <property type="match status" value="1"/>
</dbReference>
<name>A0AAD3DUB8_9CHLO</name>
<feature type="compositionally biased region" description="Low complexity" evidence="8">
    <location>
        <begin position="625"/>
        <end position="654"/>
    </location>
</feature>
<keyword evidence="2 9" id="KW-0812">Transmembrane</keyword>
<keyword evidence="13" id="KW-1185">Reference proteome</keyword>
<feature type="compositionally biased region" description="Pro residues" evidence="8">
    <location>
        <begin position="899"/>
        <end position="910"/>
    </location>
</feature>
<dbReference type="SUPFAM" id="SSF55073">
    <property type="entry name" value="Nucleotide cyclase"/>
    <property type="match status" value="1"/>
</dbReference>
<feature type="compositionally biased region" description="Low complexity" evidence="8">
    <location>
        <begin position="911"/>
        <end position="923"/>
    </location>
</feature>
<dbReference type="AlphaFoldDB" id="A0AAD3DUB8"/>
<comment type="similarity">
    <text evidence="7">Belongs to the adenylyl cyclase class-4/guanylyl cyclase family.</text>
</comment>
<comment type="caution">
    <text evidence="12">The sequence shown here is derived from an EMBL/GenBank/DDBJ whole genome shotgun (WGS) entry which is preliminary data.</text>
</comment>
<organism evidence="12 13">
    <name type="scientific">Astrephomene gubernaculifera</name>
    <dbReference type="NCBI Taxonomy" id="47775"/>
    <lineage>
        <taxon>Eukaryota</taxon>
        <taxon>Viridiplantae</taxon>
        <taxon>Chlorophyta</taxon>
        <taxon>core chlorophytes</taxon>
        <taxon>Chlorophyceae</taxon>
        <taxon>CS clade</taxon>
        <taxon>Chlamydomonadales</taxon>
        <taxon>Astrephomenaceae</taxon>
        <taxon>Astrephomene</taxon>
    </lineage>
</organism>
<dbReference type="GO" id="GO:0000166">
    <property type="term" value="F:nucleotide binding"/>
    <property type="evidence" value="ECO:0007669"/>
    <property type="project" value="UniProtKB-KW"/>
</dbReference>
<dbReference type="PANTHER" id="PTHR11920">
    <property type="entry name" value="GUANYLYL CYCLASE"/>
    <property type="match status" value="1"/>
</dbReference>
<sequence length="993" mass="103547">MTTQTVPEMEGLDVHTLIDRMASNDCLRRVASKGNGATEASLMRASVTQASHADSSKTYTGKRQGFSSNNQQPTRPLAYKTKVLYDTCRRKPSTLVLPIVLFMLLCGMGLLATQYTAQKAVRQAEDYAREAVAASVASAVVSQLTVATRAVATLASYVEQHPTCADLDEHFSSLGRSILSWDADNNGGLPIVYQVQALPAMIISYSYPELPPDLAAQLIGMDVLGRPDKREETLQHLNYSSTIIIGPYLLLEGFHALFFEKAIVLPVPDGNMSYTWGCGRQMSNCTNPICYSPDQSKKLWGTVWSTIVLDNLQAGFNLQSLCGQYFYTLRQMPTDLNSASIIARSPVTPRRPVSVDIRAYNLHWVLELEPEKGWWPTWVVPCTATVVLASAAVAALVLWLLASREQHRALLCSMLPRRVVKQLQSGACNVVESFQDPVTILFSDCVSYTTIASQLTPLQVVELLNDLYTVFDSLTVKHGCYKVETIGDAFMATAGCPHHEDPVSAAVRMAGMAQAMIHAVSNFNNSVTKALGIRIKIRVGLHSGPVVAGVVGVRMPRYCLFGDTVNTASRMESNSAPMCIHISSSTAALLVKAGATVMRSPSPEPVCMRSAAAIESTKDGGPPLSRGSTGAAGPGPSSTRPSAQRQSQPQPHAHTYPSVTGGGAHIGGVIKPGGLYASRSSGARVLRQLPYSVMCNHAGARSLSVPALEFPVDAEDEEGHPAGAAGGGDEEEVDGMAVALARKCGRRSSSCSGAAVAGTGTGSAGAAVRRSSVGGGSVRSSRLRRSSCGASIGGGRVRRSSYYGSGGGAAEAIGAVWEKVGKVVAEAVQSDEVASGIGKRGGEVAVSVAPAEAGGADGYSAGTSGSGAAGMTVQDRGMVSIKGKGTMHTYWLLTGVTPPPPMPPPLPPPSASLSGALQSSPLPSRGPTLTGFLNATASVGGGVASRAASWMSRKVGALGGLGGSHLEQEDSAAAGAAVGVVAVTVGATALPPV</sequence>
<dbReference type="EMBL" id="BMAR01000015">
    <property type="protein sequence ID" value="GFR46778.1"/>
    <property type="molecule type" value="Genomic_DNA"/>
</dbReference>
<gene>
    <name evidence="12" type="ORF">Agub_g8407</name>
</gene>
<dbReference type="InterPro" id="IPR029787">
    <property type="entry name" value="Nucleotide_cyclase"/>
</dbReference>
<feature type="domain" description="CHASE" evidence="11">
    <location>
        <begin position="202"/>
        <end position="268"/>
    </location>
</feature>
<dbReference type="PROSITE" id="PS00452">
    <property type="entry name" value="GUANYLATE_CYCLASE_1"/>
    <property type="match status" value="1"/>
</dbReference>
<dbReference type="GO" id="GO:0005886">
    <property type="term" value="C:plasma membrane"/>
    <property type="evidence" value="ECO:0007669"/>
    <property type="project" value="TreeGrafter"/>
</dbReference>
<evidence type="ECO:0000256" key="9">
    <source>
        <dbReference type="SAM" id="Phobius"/>
    </source>
</evidence>
<keyword evidence="6 7" id="KW-0456">Lyase</keyword>
<accession>A0AAD3DUB8</accession>
<dbReference type="CDD" id="cd07302">
    <property type="entry name" value="CHD"/>
    <property type="match status" value="1"/>
</dbReference>
<evidence type="ECO:0000256" key="6">
    <source>
        <dbReference type="ARBA" id="ARBA00023239"/>
    </source>
</evidence>
<evidence type="ECO:0000313" key="12">
    <source>
        <dbReference type="EMBL" id="GFR46778.1"/>
    </source>
</evidence>
<evidence type="ECO:0000256" key="8">
    <source>
        <dbReference type="SAM" id="MobiDB-lite"/>
    </source>
</evidence>
<feature type="transmembrane region" description="Helical" evidence="9">
    <location>
        <begin position="95"/>
        <end position="113"/>
    </location>
</feature>
<dbReference type="InterPro" id="IPR001054">
    <property type="entry name" value="A/G_cyclase"/>
</dbReference>
<dbReference type="GO" id="GO:0004383">
    <property type="term" value="F:guanylate cyclase activity"/>
    <property type="evidence" value="ECO:0007669"/>
    <property type="project" value="TreeGrafter"/>
</dbReference>
<evidence type="ECO:0000256" key="5">
    <source>
        <dbReference type="ARBA" id="ARBA00023136"/>
    </source>
</evidence>
<comment type="subcellular location">
    <subcellularLocation>
        <location evidence="1">Membrane</location>
    </subcellularLocation>
</comment>
<keyword evidence="3" id="KW-0547">Nucleotide-binding</keyword>
<evidence type="ECO:0000313" key="13">
    <source>
        <dbReference type="Proteomes" id="UP001054857"/>
    </source>
</evidence>
<evidence type="ECO:0000256" key="3">
    <source>
        <dbReference type="ARBA" id="ARBA00022741"/>
    </source>
</evidence>
<evidence type="ECO:0008006" key="14">
    <source>
        <dbReference type="Google" id="ProtNLM"/>
    </source>
</evidence>
<dbReference type="PROSITE" id="PS50839">
    <property type="entry name" value="CHASE"/>
    <property type="match status" value="1"/>
</dbReference>
<dbReference type="InterPro" id="IPR006189">
    <property type="entry name" value="CHASE_dom"/>
</dbReference>
<dbReference type="Pfam" id="PF00211">
    <property type="entry name" value="Guanylate_cyc"/>
    <property type="match status" value="1"/>
</dbReference>
<dbReference type="Proteomes" id="UP001054857">
    <property type="component" value="Unassembled WGS sequence"/>
</dbReference>
<protein>
    <recommendedName>
        <fullName evidence="14">Guanylate cyclase</fullName>
    </recommendedName>
</protein>
<keyword evidence="4 9" id="KW-1133">Transmembrane helix</keyword>
<dbReference type="InterPro" id="IPR050401">
    <property type="entry name" value="Cyclic_nucleotide_synthase"/>
</dbReference>
<evidence type="ECO:0000259" key="10">
    <source>
        <dbReference type="PROSITE" id="PS50125"/>
    </source>
</evidence>
<dbReference type="SMART" id="SM00044">
    <property type="entry name" value="CYCc"/>
    <property type="match status" value="1"/>
</dbReference>
<dbReference type="GO" id="GO:0004016">
    <property type="term" value="F:adenylate cyclase activity"/>
    <property type="evidence" value="ECO:0007669"/>
    <property type="project" value="TreeGrafter"/>
</dbReference>
<feature type="region of interest" description="Disordered" evidence="8">
    <location>
        <begin position="899"/>
        <end position="928"/>
    </location>
</feature>
<dbReference type="FunFam" id="3.30.70.1230:FF:000030">
    <property type="entry name" value="Si:ch211-215j19.12"/>
    <property type="match status" value="1"/>
</dbReference>